<organism evidence="2 3">
    <name type="scientific">Paramuricea clavata</name>
    <name type="common">Red gorgonian</name>
    <name type="synonym">Violescent sea-whip</name>
    <dbReference type="NCBI Taxonomy" id="317549"/>
    <lineage>
        <taxon>Eukaryota</taxon>
        <taxon>Metazoa</taxon>
        <taxon>Cnidaria</taxon>
        <taxon>Anthozoa</taxon>
        <taxon>Octocorallia</taxon>
        <taxon>Malacalcyonacea</taxon>
        <taxon>Plexauridae</taxon>
        <taxon>Paramuricea</taxon>
    </lineage>
</organism>
<name>A0A6S7IAT7_PARCT</name>
<feature type="compositionally biased region" description="Low complexity" evidence="1">
    <location>
        <begin position="1"/>
        <end position="19"/>
    </location>
</feature>
<sequence>MSDSEQQQQQSVDDSTLSSRGEPDTRVSNDLHIKENDAGRRESNETFWASNNEKYIANEAVIDQDLKREEDHSHKECSTYANSPNATLLGRPSTFDNSQIAETKDSFNSHGSANKAYTNYSTYDPEIIMLKSKFEKFTDNVVTKIDELAFEINVIKENKPYSIVTLEGVIDE</sequence>
<proteinExistence type="predicted"/>
<keyword evidence="3" id="KW-1185">Reference proteome</keyword>
<dbReference type="Proteomes" id="UP001152795">
    <property type="component" value="Unassembled WGS sequence"/>
</dbReference>
<feature type="region of interest" description="Disordered" evidence="1">
    <location>
        <begin position="68"/>
        <end position="89"/>
    </location>
</feature>
<feature type="compositionally biased region" description="Basic and acidic residues" evidence="1">
    <location>
        <begin position="68"/>
        <end position="77"/>
    </location>
</feature>
<evidence type="ECO:0000256" key="1">
    <source>
        <dbReference type="SAM" id="MobiDB-lite"/>
    </source>
</evidence>
<dbReference type="AlphaFoldDB" id="A0A6S7IAT7"/>
<evidence type="ECO:0000313" key="3">
    <source>
        <dbReference type="Proteomes" id="UP001152795"/>
    </source>
</evidence>
<accession>A0A6S7IAT7</accession>
<reference evidence="2" key="1">
    <citation type="submission" date="2020-04" db="EMBL/GenBank/DDBJ databases">
        <authorList>
            <person name="Alioto T."/>
            <person name="Alioto T."/>
            <person name="Gomez Garrido J."/>
        </authorList>
    </citation>
    <scope>NUCLEOTIDE SEQUENCE</scope>
    <source>
        <strain evidence="2">A484AB</strain>
    </source>
</reference>
<feature type="compositionally biased region" description="Basic and acidic residues" evidence="1">
    <location>
        <begin position="21"/>
        <end position="44"/>
    </location>
</feature>
<gene>
    <name evidence="2" type="ORF">PACLA_8A056223</name>
</gene>
<comment type="caution">
    <text evidence="2">The sequence shown here is derived from an EMBL/GenBank/DDBJ whole genome shotgun (WGS) entry which is preliminary data.</text>
</comment>
<protein>
    <submittedName>
        <fullName evidence="2">Uncharacterized protein</fullName>
    </submittedName>
</protein>
<evidence type="ECO:0000313" key="2">
    <source>
        <dbReference type="EMBL" id="CAB4003212.1"/>
    </source>
</evidence>
<feature type="region of interest" description="Disordered" evidence="1">
    <location>
        <begin position="1"/>
        <end position="48"/>
    </location>
</feature>
<dbReference type="EMBL" id="CACRXK020004567">
    <property type="protein sequence ID" value="CAB4003212.1"/>
    <property type="molecule type" value="Genomic_DNA"/>
</dbReference>